<dbReference type="SUPFAM" id="SSF53474">
    <property type="entry name" value="alpha/beta-Hydrolases"/>
    <property type="match status" value="1"/>
</dbReference>
<evidence type="ECO:0000256" key="1">
    <source>
        <dbReference type="ARBA" id="ARBA00010088"/>
    </source>
</evidence>
<dbReference type="Proteomes" id="UP000054935">
    <property type="component" value="Unassembled WGS sequence"/>
</dbReference>
<dbReference type="GO" id="GO:0008233">
    <property type="term" value="F:peptidase activity"/>
    <property type="evidence" value="ECO:0007669"/>
    <property type="project" value="InterPro"/>
</dbReference>
<dbReference type="PANTHER" id="PTHR43798">
    <property type="entry name" value="MONOACYLGLYCEROL LIPASE"/>
    <property type="match status" value="1"/>
</dbReference>
<dbReference type="Gene3D" id="3.40.50.1820">
    <property type="entry name" value="alpha/beta hydrolase"/>
    <property type="match status" value="1"/>
</dbReference>
<evidence type="ECO:0000313" key="4">
    <source>
        <dbReference type="EMBL" id="CUH77276.1"/>
    </source>
</evidence>
<reference evidence="4 5" key="1">
    <citation type="submission" date="2015-09" db="EMBL/GenBank/DDBJ databases">
        <authorList>
            <consortium name="Swine Surveillance"/>
        </authorList>
    </citation>
    <scope>NUCLEOTIDE SEQUENCE [LARGE SCALE GENOMIC DNA]</scope>
    <source>
        <strain evidence="4 5">CECT 7648</strain>
    </source>
</reference>
<dbReference type="GO" id="GO:0006508">
    <property type="term" value="P:proteolysis"/>
    <property type="evidence" value="ECO:0007669"/>
    <property type="project" value="InterPro"/>
</dbReference>
<organism evidence="4 5">
    <name type="scientific">Tropicibacter naphthalenivorans</name>
    <dbReference type="NCBI Taxonomy" id="441103"/>
    <lineage>
        <taxon>Bacteria</taxon>
        <taxon>Pseudomonadati</taxon>
        <taxon>Pseudomonadota</taxon>
        <taxon>Alphaproteobacteria</taxon>
        <taxon>Rhodobacterales</taxon>
        <taxon>Roseobacteraceae</taxon>
        <taxon>Tropicibacter</taxon>
    </lineage>
</organism>
<comment type="similarity">
    <text evidence="1">Belongs to the peptidase S33 family.</text>
</comment>
<dbReference type="InterPro" id="IPR029058">
    <property type="entry name" value="AB_hydrolase_fold"/>
</dbReference>
<dbReference type="PRINTS" id="PR00111">
    <property type="entry name" value="ABHYDROLASE"/>
</dbReference>
<dbReference type="PANTHER" id="PTHR43798:SF33">
    <property type="entry name" value="HYDROLASE, PUTATIVE (AFU_ORTHOLOGUE AFUA_2G14860)-RELATED"/>
    <property type="match status" value="1"/>
</dbReference>
<evidence type="ECO:0000259" key="3">
    <source>
        <dbReference type="Pfam" id="PF00561"/>
    </source>
</evidence>
<sequence>MIWGALALAVFAALTHWRARRNEARARKAFPPSGAFLTIDGTRVHYLKRGAGPPIVLIHGASGNLRDFSFDLMDRLAQDYTVIAFDRPGLGYTDRLHDRGASLQEQADLLAKATGALGVEKPIVLGQSYGGAVALAWAVHHPDSLSALVLLAAPSCPWTGPPPMLYRVNTSPLAPLTIPLLAAWVPDAYVDKAIAEVFTPQDEPPGYAAHIGAALTLRRHSLRENALHRAQLLDEITRLAPRYDEITVPIELLHGDQDTTVGLPIHSAPFAREYPDAHLTVLHGVGHMPHHARPSATLEAVHRAARRARLR</sequence>
<keyword evidence="4" id="KW-0808">Transferase</keyword>
<dbReference type="GO" id="GO:0004742">
    <property type="term" value="F:dihydrolipoyllysine-residue acetyltransferase activity"/>
    <property type="evidence" value="ECO:0007669"/>
    <property type="project" value="UniProtKB-EC"/>
</dbReference>
<protein>
    <submittedName>
        <fullName evidence="4">Dihydrolipoyllysine-residue acetyltransferase component of acetoin cleaving system</fullName>
        <ecNumber evidence="4">2.3.1.12</ecNumber>
    </submittedName>
</protein>
<dbReference type="PRINTS" id="PR00793">
    <property type="entry name" value="PROAMNOPTASE"/>
</dbReference>
<evidence type="ECO:0000313" key="5">
    <source>
        <dbReference type="Proteomes" id="UP000054935"/>
    </source>
</evidence>
<keyword evidence="4" id="KW-0012">Acyltransferase</keyword>
<feature type="domain" description="AB hydrolase-1" evidence="3">
    <location>
        <begin position="53"/>
        <end position="161"/>
    </location>
</feature>
<dbReference type="OrthoDB" id="9815441at2"/>
<dbReference type="InterPro" id="IPR000073">
    <property type="entry name" value="AB_hydrolase_1"/>
</dbReference>
<accession>A0A0P1GT80</accession>
<dbReference type="InterPro" id="IPR050266">
    <property type="entry name" value="AB_hydrolase_sf"/>
</dbReference>
<proteinExistence type="inferred from homology"/>
<dbReference type="InterPro" id="IPR002410">
    <property type="entry name" value="Peptidase_S33"/>
</dbReference>
<keyword evidence="2" id="KW-0378">Hydrolase</keyword>
<dbReference type="STRING" id="441103.TRN7648_01390"/>
<dbReference type="EMBL" id="CYSE01000002">
    <property type="protein sequence ID" value="CUH77276.1"/>
    <property type="molecule type" value="Genomic_DNA"/>
</dbReference>
<dbReference type="RefSeq" id="WP_058246896.1">
    <property type="nucleotide sequence ID" value="NZ_CYSE01000002.1"/>
</dbReference>
<evidence type="ECO:0000256" key="2">
    <source>
        <dbReference type="ARBA" id="ARBA00022801"/>
    </source>
</evidence>
<name>A0A0P1GT80_9RHOB</name>
<dbReference type="Pfam" id="PF00561">
    <property type="entry name" value="Abhydrolase_1"/>
    <property type="match status" value="1"/>
</dbReference>
<gene>
    <name evidence="4" type="primary">acoC_2</name>
    <name evidence="4" type="ORF">TRN7648_01390</name>
</gene>
<keyword evidence="5" id="KW-1185">Reference proteome</keyword>
<dbReference type="AlphaFoldDB" id="A0A0P1GT80"/>
<dbReference type="GO" id="GO:0016020">
    <property type="term" value="C:membrane"/>
    <property type="evidence" value="ECO:0007669"/>
    <property type="project" value="TreeGrafter"/>
</dbReference>
<dbReference type="EC" id="2.3.1.12" evidence="4"/>